<feature type="transmembrane region" description="Helical" evidence="2">
    <location>
        <begin position="507"/>
        <end position="525"/>
    </location>
</feature>
<keyword evidence="2" id="KW-1133">Transmembrane helix</keyword>
<dbReference type="RefSeq" id="WP_072631605.1">
    <property type="nucleotide sequence ID" value="NZ_MLCB01000171.1"/>
</dbReference>
<dbReference type="Proteomes" id="UP000184514">
    <property type="component" value="Unassembled WGS sequence"/>
</dbReference>
<evidence type="ECO:0000256" key="1">
    <source>
        <dbReference type="SAM" id="MobiDB-lite"/>
    </source>
</evidence>
<feature type="transmembrane region" description="Helical" evidence="2">
    <location>
        <begin position="315"/>
        <end position="342"/>
    </location>
</feature>
<evidence type="ECO:0000256" key="2">
    <source>
        <dbReference type="SAM" id="Phobius"/>
    </source>
</evidence>
<name>A0A1L9NTU0_9RHOB</name>
<keyword evidence="2" id="KW-0812">Transmembrane</keyword>
<feature type="transmembrane region" description="Helical" evidence="2">
    <location>
        <begin position="372"/>
        <end position="394"/>
    </location>
</feature>
<comment type="caution">
    <text evidence="3">The sequence shown here is derived from an EMBL/GenBank/DDBJ whole genome shotgun (WGS) entry which is preliminary data.</text>
</comment>
<evidence type="ECO:0008006" key="5">
    <source>
        <dbReference type="Google" id="ProtNLM"/>
    </source>
</evidence>
<feature type="transmembrane region" description="Helical" evidence="2">
    <location>
        <begin position="167"/>
        <end position="187"/>
    </location>
</feature>
<dbReference type="OrthoDB" id="7756347at2"/>
<proteinExistence type="predicted"/>
<feature type="region of interest" description="Disordered" evidence="1">
    <location>
        <begin position="117"/>
        <end position="151"/>
    </location>
</feature>
<dbReference type="EMBL" id="MLCB01000171">
    <property type="protein sequence ID" value="OJI92715.1"/>
    <property type="molecule type" value="Genomic_DNA"/>
</dbReference>
<feature type="transmembrane region" description="Helical" evidence="2">
    <location>
        <begin position="207"/>
        <end position="232"/>
    </location>
</feature>
<evidence type="ECO:0000313" key="4">
    <source>
        <dbReference type="Proteomes" id="UP000184514"/>
    </source>
</evidence>
<reference evidence="3 4" key="1">
    <citation type="submission" date="2016-10" db="EMBL/GenBank/DDBJ databases">
        <title>Genome sequence of Planktotalea frisia SH6-1.</title>
        <authorList>
            <person name="Poehlein A."/>
            <person name="Bakenhus I."/>
            <person name="Voget S."/>
            <person name="Brinkhoff T."/>
            <person name="Simon M."/>
        </authorList>
    </citation>
    <scope>NUCLEOTIDE SEQUENCE [LARGE SCALE GENOMIC DNA]</scope>
    <source>
        <strain evidence="3 4">SH6-1</strain>
    </source>
</reference>
<gene>
    <name evidence="3" type="ORF">PFRI_30910</name>
</gene>
<organism evidence="3 4">
    <name type="scientific">Planktotalea frisia</name>
    <dbReference type="NCBI Taxonomy" id="696762"/>
    <lineage>
        <taxon>Bacteria</taxon>
        <taxon>Pseudomonadati</taxon>
        <taxon>Pseudomonadota</taxon>
        <taxon>Alphaproteobacteria</taxon>
        <taxon>Rhodobacterales</taxon>
        <taxon>Paracoccaceae</taxon>
        <taxon>Planktotalea</taxon>
    </lineage>
</organism>
<keyword evidence="2" id="KW-0472">Membrane</keyword>
<evidence type="ECO:0000313" key="3">
    <source>
        <dbReference type="EMBL" id="OJI92715.1"/>
    </source>
</evidence>
<sequence>MVHIDENLVTRPLSRGLDFKELFQEAVSARAGLSLVEAADTSSEWTPSLLAEALAEADPKGRGVDVRTVQNWFQDNDKGISSENIICLARVFGRGDPDAIAMWRTELRAANKLLASKRRARRKSTRSTTSVENATDPQTSTERTQASQNGQNSFARLSERIFTSSDGFSISILVWAGFFMLCLAAFIAKNHDITYPAGPSLDKQVGFFWSLSWSIECLLLYPTSFLLIANLVSFWKRESQTAVQSEGEKSTWNDLMDSLRFPFWVAASVAFALVFVVQWGGVYLVGLTQTDAPELIDWLLVAHVRPDVITVSEALFVSLLAFSYSGLVYWFYFVGLILLFAVSEDFHRRATSPDPGFEDGFFESTGEKLQRCIYLSTVIGIFVATAIQLNALYLKSDGETSLSWLANDFIAILNPDAKSWALLEQSSVSSLTSSILLLLHLALFGVCTIKVRSGLRACYTRNLPSGKLSAVTSSEREPIDHDPLVRQICILGLLCLTFGSIGQFFGFTVLLFASLLITVASICWSRRGSRSRLIREK</sequence>
<dbReference type="AlphaFoldDB" id="A0A1L9NTU0"/>
<keyword evidence="4" id="KW-1185">Reference proteome</keyword>
<feature type="transmembrane region" description="Helical" evidence="2">
    <location>
        <begin position="263"/>
        <end position="285"/>
    </location>
</feature>
<feature type="compositionally biased region" description="Polar residues" evidence="1">
    <location>
        <begin position="131"/>
        <end position="151"/>
    </location>
</feature>
<accession>A0A1L9NTU0</accession>
<protein>
    <recommendedName>
        <fullName evidence="5">Transmembrane protein</fullName>
    </recommendedName>
</protein>